<dbReference type="InterPro" id="IPR043135">
    <property type="entry name" value="Fur_C"/>
</dbReference>
<evidence type="ECO:0000256" key="5">
    <source>
        <dbReference type="ARBA" id="ARBA00023125"/>
    </source>
</evidence>
<keyword evidence="3 7" id="KW-0862">Zinc</keyword>
<dbReference type="RefSeq" id="WP_138002970.1">
    <property type="nucleotide sequence ID" value="NZ_QGQD01000061.1"/>
</dbReference>
<keyword evidence="8" id="KW-0408">Iron</keyword>
<dbReference type="PANTHER" id="PTHR33202:SF7">
    <property type="entry name" value="FERRIC UPTAKE REGULATION PROTEIN"/>
    <property type="match status" value="1"/>
</dbReference>
<name>A0A4U8Q529_9FIRM</name>
<dbReference type="InterPro" id="IPR036390">
    <property type="entry name" value="WH_DNA-bd_sf"/>
</dbReference>
<dbReference type="AlphaFoldDB" id="A0A4U8Q529"/>
<dbReference type="InterPro" id="IPR036388">
    <property type="entry name" value="WH-like_DNA-bd_sf"/>
</dbReference>
<feature type="binding site" evidence="7">
    <location>
        <position position="90"/>
    </location>
    <ligand>
        <name>Zn(2+)</name>
        <dbReference type="ChEBI" id="CHEBI:29105"/>
    </ligand>
</feature>
<evidence type="ECO:0000256" key="7">
    <source>
        <dbReference type="PIRSR" id="PIRSR602481-1"/>
    </source>
</evidence>
<feature type="binding site" evidence="7">
    <location>
        <position position="133"/>
    </location>
    <ligand>
        <name>Zn(2+)</name>
        <dbReference type="ChEBI" id="CHEBI:29105"/>
    </ligand>
</feature>
<accession>A0A4U8Q529</accession>
<dbReference type="PANTHER" id="PTHR33202">
    <property type="entry name" value="ZINC UPTAKE REGULATION PROTEIN"/>
    <property type="match status" value="1"/>
</dbReference>
<keyword evidence="6" id="KW-0804">Transcription</keyword>
<reference evidence="9 10" key="1">
    <citation type="journal article" date="2019" name="Anaerobe">
        <title>Detection of Robinsoniella peoriensis in multiple bone samples of a trauma patient.</title>
        <authorList>
            <person name="Schrottner P."/>
            <person name="Hartwich K."/>
            <person name="Bunk B."/>
            <person name="Schober I."/>
            <person name="Helbig S."/>
            <person name="Rudolph W.W."/>
            <person name="Gunzer F."/>
        </authorList>
    </citation>
    <scope>NUCLEOTIDE SEQUENCE [LARGE SCALE GENOMIC DNA]</scope>
    <source>
        <strain evidence="9 10">DSM 106044</strain>
    </source>
</reference>
<dbReference type="Pfam" id="PF01475">
    <property type="entry name" value="FUR"/>
    <property type="match status" value="1"/>
</dbReference>
<dbReference type="InterPro" id="IPR002481">
    <property type="entry name" value="FUR"/>
</dbReference>
<dbReference type="GO" id="GO:0045892">
    <property type="term" value="P:negative regulation of DNA-templated transcription"/>
    <property type="evidence" value="ECO:0007669"/>
    <property type="project" value="TreeGrafter"/>
</dbReference>
<evidence type="ECO:0000313" key="10">
    <source>
        <dbReference type="Proteomes" id="UP000306509"/>
    </source>
</evidence>
<dbReference type="Gene3D" id="3.30.1490.190">
    <property type="match status" value="1"/>
</dbReference>
<evidence type="ECO:0000256" key="6">
    <source>
        <dbReference type="ARBA" id="ARBA00023163"/>
    </source>
</evidence>
<dbReference type="STRING" id="180332.GCA_000797495_00962"/>
<dbReference type="SUPFAM" id="SSF46785">
    <property type="entry name" value="Winged helix' DNA-binding domain"/>
    <property type="match status" value="1"/>
</dbReference>
<dbReference type="GO" id="GO:0000976">
    <property type="term" value="F:transcription cis-regulatory region binding"/>
    <property type="evidence" value="ECO:0007669"/>
    <property type="project" value="TreeGrafter"/>
</dbReference>
<evidence type="ECO:0000313" key="9">
    <source>
        <dbReference type="EMBL" id="TLC99941.1"/>
    </source>
</evidence>
<comment type="similarity">
    <text evidence="1">Belongs to the Fur family.</text>
</comment>
<feature type="binding site" evidence="7">
    <location>
        <position position="93"/>
    </location>
    <ligand>
        <name>Zn(2+)</name>
        <dbReference type="ChEBI" id="CHEBI:29105"/>
    </ligand>
</feature>
<dbReference type="GO" id="GO:0003700">
    <property type="term" value="F:DNA-binding transcription factor activity"/>
    <property type="evidence" value="ECO:0007669"/>
    <property type="project" value="InterPro"/>
</dbReference>
<proteinExistence type="inferred from homology"/>
<comment type="cofactor">
    <cofactor evidence="7">
        <name>Zn(2+)</name>
        <dbReference type="ChEBI" id="CHEBI:29105"/>
    </cofactor>
    <text evidence="7">Binds 1 zinc ion per subunit.</text>
</comment>
<evidence type="ECO:0000256" key="8">
    <source>
        <dbReference type="PIRSR" id="PIRSR602481-2"/>
    </source>
</evidence>
<comment type="cofactor">
    <cofactor evidence="8">
        <name>Mn(2+)</name>
        <dbReference type="ChEBI" id="CHEBI:29035"/>
    </cofactor>
    <cofactor evidence="8">
        <name>Fe(2+)</name>
        <dbReference type="ChEBI" id="CHEBI:29033"/>
    </cofactor>
    <text evidence="8">Binds 1 Mn(2+) or Fe(2+) ion per subunit.</text>
</comment>
<keyword evidence="7" id="KW-0479">Metal-binding</keyword>
<feature type="binding site" evidence="7">
    <location>
        <position position="130"/>
    </location>
    <ligand>
        <name>Zn(2+)</name>
        <dbReference type="ChEBI" id="CHEBI:29105"/>
    </ligand>
</feature>
<evidence type="ECO:0000256" key="2">
    <source>
        <dbReference type="ARBA" id="ARBA00022491"/>
    </source>
</evidence>
<organism evidence="9 10">
    <name type="scientific">Robinsoniella peoriensis</name>
    <dbReference type="NCBI Taxonomy" id="180332"/>
    <lineage>
        <taxon>Bacteria</taxon>
        <taxon>Bacillati</taxon>
        <taxon>Bacillota</taxon>
        <taxon>Clostridia</taxon>
        <taxon>Lachnospirales</taxon>
        <taxon>Lachnospiraceae</taxon>
        <taxon>Robinsoniella</taxon>
    </lineage>
</organism>
<keyword evidence="10" id="KW-1185">Reference proteome</keyword>
<evidence type="ECO:0000256" key="4">
    <source>
        <dbReference type="ARBA" id="ARBA00023015"/>
    </source>
</evidence>
<evidence type="ECO:0000256" key="3">
    <source>
        <dbReference type="ARBA" id="ARBA00022833"/>
    </source>
</evidence>
<sequence>MGERGQYQTKQRENILQCLKANQEKFYTVEQFMDYMRNEGMHAGQTTLYRMLERMHQEGMVTKIPSMDGSPAQYRYIGDEDKQNHGKLVCLKCGQTVPLKCDCMEDFSVHILNEHHFELDQQHTTLYGYCSLCRRS</sequence>
<keyword evidence="2" id="KW-0678">Repressor</keyword>
<dbReference type="GO" id="GO:1900376">
    <property type="term" value="P:regulation of secondary metabolite biosynthetic process"/>
    <property type="evidence" value="ECO:0007669"/>
    <property type="project" value="TreeGrafter"/>
</dbReference>
<keyword evidence="5" id="KW-0238">DNA-binding</keyword>
<evidence type="ECO:0000256" key="1">
    <source>
        <dbReference type="ARBA" id="ARBA00007957"/>
    </source>
</evidence>
<feature type="binding site" evidence="8">
    <location>
        <position position="105"/>
    </location>
    <ligand>
        <name>Fe cation</name>
        <dbReference type="ChEBI" id="CHEBI:24875"/>
    </ligand>
</feature>
<dbReference type="EMBL" id="QGQD01000061">
    <property type="protein sequence ID" value="TLC99941.1"/>
    <property type="molecule type" value="Genomic_DNA"/>
</dbReference>
<dbReference type="Proteomes" id="UP000306509">
    <property type="component" value="Unassembled WGS sequence"/>
</dbReference>
<keyword evidence="4" id="KW-0805">Transcription regulation</keyword>
<protein>
    <submittedName>
        <fullName evidence="9">Zinc uptake regulation protein</fullName>
    </submittedName>
</protein>
<dbReference type="GO" id="GO:0008270">
    <property type="term" value="F:zinc ion binding"/>
    <property type="evidence" value="ECO:0007669"/>
    <property type="project" value="TreeGrafter"/>
</dbReference>
<dbReference type="Gene3D" id="1.10.10.10">
    <property type="entry name" value="Winged helix-like DNA-binding domain superfamily/Winged helix DNA-binding domain"/>
    <property type="match status" value="1"/>
</dbReference>
<gene>
    <name evidence="9" type="primary">zur</name>
    <name evidence="9" type="ORF">DSM106044_03243</name>
</gene>
<comment type="caution">
    <text evidence="9">The sequence shown here is derived from an EMBL/GenBank/DDBJ whole genome shotgun (WGS) entry which is preliminary data.</text>
</comment>